<dbReference type="OrthoDB" id="5499170at2"/>
<gene>
    <name evidence="2" type="ORF">ABB55_15315</name>
</gene>
<dbReference type="EMBL" id="LJYW01000001">
    <property type="protein sequence ID" value="KPL53417.1"/>
    <property type="molecule type" value="Genomic_DNA"/>
</dbReference>
<accession>A0A0N8GF60</accession>
<comment type="caution">
    <text evidence="2">The sequence shown here is derived from an EMBL/GenBank/DDBJ whole genome shotgun (WGS) entry which is preliminary data.</text>
</comment>
<dbReference type="SUPFAM" id="SSF55785">
    <property type="entry name" value="PYP-like sensor domain (PAS domain)"/>
    <property type="match status" value="2"/>
</dbReference>
<dbReference type="GO" id="GO:0043565">
    <property type="term" value="F:sequence-specific DNA binding"/>
    <property type="evidence" value="ECO:0007669"/>
    <property type="project" value="InterPro"/>
</dbReference>
<dbReference type="PANTHER" id="PTHR44757:SF2">
    <property type="entry name" value="BIOFILM ARCHITECTURE MAINTENANCE PROTEIN MBAA"/>
    <property type="match status" value="1"/>
</dbReference>
<dbReference type="InterPro" id="IPR009057">
    <property type="entry name" value="Homeodomain-like_sf"/>
</dbReference>
<dbReference type="InterPro" id="IPR011785">
    <property type="entry name" value="Tscrpt_reg_PpsR-CrtJ"/>
</dbReference>
<dbReference type="PRINTS" id="PR01590">
    <property type="entry name" value="HTHFIS"/>
</dbReference>
<protein>
    <recommendedName>
        <fullName evidence="1">PAS domain-containing protein</fullName>
    </recommendedName>
</protein>
<evidence type="ECO:0000313" key="2">
    <source>
        <dbReference type="EMBL" id="KPL53417.1"/>
    </source>
</evidence>
<dbReference type="Pfam" id="PF00989">
    <property type="entry name" value="PAS"/>
    <property type="match status" value="1"/>
</dbReference>
<proteinExistence type="predicted"/>
<dbReference type="SMART" id="SM00091">
    <property type="entry name" value="PAS"/>
    <property type="match status" value="3"/>
</dbReference>
<evidence type="ECO:0000313" key="3">
    <source>
        <dbReference type="Proteomes" id="UP000048984"/>
    </source>
</evidence>
<dbReference type="InterPro" id="IPR000014">
    <property type="entry name" value="PAS"/>
</dbReference>
<dbReference type="NCBIfam" id="TIGR02040">
    <property type="entry name" value="PpsR-CrtJ"/>
    <property type="match status" value="1"/>
</dbReference>
<dbReference type="Gene3D" id="1.20.5.430">
    <property type="match status" value="1"/>
</dbReference>
<dbReference type="Gene3D" id="1.10.10.60">
    <property type="entry name" value="Homeodomain-like"/>
    <property type="match status" value="1"/>
</dbReference>
<dbReference type="Proteomes" id="UP000048984">
    <property type="component" value="Unassembled WGS sequence"/>
</dbReference>
<keyword evidence="3" id="KW-1185">Reference proteome</keyword>
<dbReference type="InterPro" id="IPR052155">
    <property type="entry name" value="Biofilm_reg_signaling"/>
</dbReference>
<dbReference type="AlphaFoldDB" id="A0A0N8GF60"/>
<name>A0A0N8GF60_9HYPH</name>
<reference evidence="2 3" key="2">
    <citation type="submission" date="2015-10" db="EMBL/GenBank/DDBJ databases">
        <title>Draft Genome Sequence of Prosthecomicrobium hirschii ATCC 27832.</title>
        <authorList>
            <person name="Daniel J."/>
            <person name="Givan S.A."/>
            <person name="Brun Y.V."/>
            <person name="Brown P.J."/>
        </authorList>
    </citation>
    <scope>NUCLEOTIDE SEQUENCE [LARGE SCALE GENOMIC DNA]</scope>
    <source>
        <strain evidence="2 3">16</strain>
    </source>
</reference>
<dbReference type="Gene3D" id="3.30.450.20">
    <property type="entry name" value="PAS domain"/>
    <property type="match status" value="3"/>
</dbReference>
<organism evidence="2 3">
    <name type="scientific">Prosthecodimorpha hirschii</name>
    <dbReference type="NCBI Taxonomy" id="665126"/>
    <lineage>
        <taxon>Bacteria</taxon>
        <taxon>Pseudomonadati</taxon>
        <taxon>Pseudomonadota</taxon>
        <taxon>Alphaproteobacteria</taxon>
        <taxon>Hyphomicrobiales</taxon>
        <taxon>Ancalomicrobiaceae</taxon>
        <taxon>Prosthecodimorpha</taxon>
    </lineage>
</organism>
<dbReference type="InterPro" id="IPR002197">
    <property type="entry name" value="HTH_Fis"/>
</dbReference>
<dbReference type="RefSeq" id="WP_054359582.1">
    <property type="nucleotide sequence ID" value="NZ_LJYW01000001.1"/>
</dbReference>
<dbReference type="GO" id="GO:0006355">
    <property type="term" value="P:regulation of DNA-templated transcription"/>
    <property type="evidence" value="ECO:0007669"/>
    <property type="project" value="InterPro"/>
</dbReference>
<dbReference type="SUPFAM" id="SSF46689">
    <property type="entry name" value="Homeodomain-like"/>
    <property type="match status" value="1"/>
</dbReference>
<evidence type="ECO:0000259" key="1">
    <source>
        <dbReference type="PROSITE" id="PS50112"/>
    </source>
</evidence>
<dbReference type="PANTHER" id="PTHR44757">
    <property type="entry name" value="DIGUANYLATE CYCLASE DGCP"/>
    <property type="match status" value="1"/>
</dbReference>
<dbReference type="InterPro" id="IPR035965">
    <property type="entry name" value="PAS-like_dom_sf"/>
</dbReference>
<dbReference type="CDD" id="cd00130">
    <property type="entry name" value="PAS"/>
    <property type="match status" value="1"/>
</dbReference>
<dbReference type="NCBIfam" id="TIGR00229">
    <property type="entry name" value="sensory_box"/>
    <property type="match status" value="1"/>
</dbReference>
<dbReference type="STRING" id="665126.ABB55_15315"/>
<dbReference type="Pfam" id="PF02954">
    <property type="entry name" value="HTH_8"/>
    <property type="match status" value="1"/>
</dbReference>
<dbReference type="PROSITE" id="PS50112">
    <property type="entry name" value="PAS"/>
    <property type="match status" value="1"/>
</dbReference>
<dbReference type="InterPro" id="IPR013767">
    <property type="entry name" value="PAS_fold"/>
</dbReference>
<reference evidence="2 3" key="1">
    <citation type="submission" date="2015-09" db="EMBL/GenBank/DDBJ databases">
        <authorList>
            <consortium name="Swine Surveillance"/>
        </authorList>
    </citation>
    <scope>NUCLEOTIDE SEQUENCE [LARGE SCALE GENOMIC DNA]</scope>
    <source>
        <strain evidence="2 3">16</strain>
    </source>
</reference>
<feature type="domain" description="PAS" evidence="1">
    <location>
        <begin position="159"/>
        <end position="230"/>
    </location>
</feature>
<sequence length="475" mass="52467">MDTTALKSLQRFKTPESWFSAVDARHAAALFAASSDVSLIIDGKGVIQDIALGNEDYYPLDLETWVGKSLHDIVNIDSRSKAAALLRDATFDARTRWREVNVVIPSGSSIPLNFTAVRLSADGDVVLFGRDLATEARLQQRVIDIQREMEADYARLRNAESRYRLLFHMASEPVLVIDAENGRITEANPAAARFLGVAPSRLVDKSVRDLFEPASASGLQSAMTIARSMGKLQDQSLRLADSGREIIMAVSQYRQDSRQFLLMRLSVTNAPEGETDFPSTALEVLKRLPDAFVAFKLDGEILEANNTFVELCQLASADLARGAHLERWLGRPGIDYSLIATNLRDYGSLRDFATLIRGELGAREEVDVTAVYVQDVDEPCVGMLIRPVRRRSALPLVREAGVQSTVENLSHLIGTMPLKDLVRETTDMIEQMCIEAALKLTDDNRASAAQILGLSRQSLYAKLHRFGLGDLSSQD</sequence>